<reference evidence="1 2" key="1">
    <citation type="submission" date="2018-04" db="EMBL/GenBank/DDBJ databases">
        <title>Complete genome sequences of Helicobacter pylori.</title>
        <authorList>
            <person name="Palau M."/>
            <person name="Minana-Galbis D."/>
        </authorList>
    </citation>
    <scope>NUCLEOTIDE SEQUENCE [LARGE SCALE GENOMIC DNA]</scope>
    <source>
        <strain evidence="1 2">B518</strain>
    </source>
</reference>
<organism evidence="1 2">
    <name type="scientific">Helicobacter pylori</name>
    <name type="common">Campylobacter pylori</name>
    <dbReference type="NCBI Taxonomy" id="210"/>
    <lineage>
        <taxon>Bacteria</taxon>
        <taxon>Pseudomonadati</taxon>
        <taxon>Campylobacterota</taxon>
        <taxon>Epsilonproteobacteria</taxon>
        <taxon>Campylobacterales</taxon>
        <taxon>Helicobacteraceae</taxon>
        <taxon>Helicobacter</taxon>
    </lineage>
</organism>
<dbReference type="Proteomes" id="UP000272192">
    <property type="component" value="Unassembled WGS sequence"/>
</dbReference>
<accession>A0A7Z6SPV1</accession>
<sequence length="125" mass="13892">IKVNNLVKALRQGKKVSRTLLAKVLANTIDTDAGYCFISDLATQLDNISPRLSKSIVTAIEQAQGLRLLYALIDNVSYNSLHNTLNFIFDIDNPMSDEALNELVIEVPREALKNVKLPQIKNVLT</sequence>
<feature type="non-terminal residue" evidence="1">
    <location>
        <position position="125"/>
    </location>
</feature>
<protein>
    <submittedName>
        <fullName evidence="1">Uncharacterized protein</fullName>
    </submittedName>
</protein>
<dbReference type="EMBL" id="QELB01000291">
    <property type="protein sequence ID" value="RKU88517.1"/>
    <property type="molecule type" value="Genomic_DNA"/>
</dbReference>
<dbReference type="AlphaFoldDB" id="A0A7Z6SPV1"/>
<evidence type="ECO:0000313" key="1">
    <source>
        <dbReference type="EMBL" id="RKU88517.1"/>
    </source>
</evidence>
<evidence type="ECO:0000313" key="2">
    <source>
        <dbReference type="Proteomes" id="UP000272192"/>
    </source>
</evidence>
<feature type="non-terminal residue" evidence="1">
    <location>
        <position position="1"/>
    </location>
</feature>
<gene>
    <name evidence="1" type="ORF">DB721_09885</name>
</gene>
<proteinExistence type="predicted"/>
<comment type="caution">
    <text evidence="1">The sequence shown here is derived from an EMBL/GenBank/DDBJ whole genome shotgun (WGS) entry which is preliminary data.</text>
</comment>
<name>A0A7Z6SPV1_HELPX</name>